<proteinExistence type="predicted"/>
<evidence type="ECO:0000313" key="4">
    <source>
        <dbReference type="Proteomes" id="UP000012589"/>
    </source>
</evidence>
<sequence length="341" mass="40107">MEAIALNNVTYTEEPHKTERKTCEYCGDDYPILTNMKGKYFIEVDGERKYLDKNGKVINKQRGTKSIKTAIENFEDMKKIQNYFIEHNQWNFYLLFTLNANTGRRISDLRQALWSDFFYKNGSMKKFWNIKKLDEDDQRIPGEQKTGKSKELFVNIAVQEAFRIFLENEKSINFKYDYDEPIFKQLHGTHRGKVISEEGYRKALIKAGECLDYEIRSHSMRRGMGKMLLELHPNDPVAKSVLMELYNHSSEKMTNKYLGETAKLEMEYLDDYGQKYKKYVMDGEEVPFLVKNPVSVYDNSELRNYMLCAFGKILDLKDETDATILIKLYNELLDGLETISR</sequence>
<reference evidence="3 4" key="1">
    <citation type="journal article" date="2014" name="Genome Announc.">
        <title>Draft genome sequences of the altered schaedler flora, a defined bacterial community from gnotobiotic mice.</title>
        <authorList>
            <person name="Wannemuehler M.J."/>
            <person name="Overstreet A.M."/>
            <person name="Ward D.V."/>
            <person name="Phillips G.J."/>
        </authorList>
    </citation>
    <scope>NUCLEOTIDE SEQUENCE [LARGE SCALE GENOMIC DNA]</scope>
    <source>
        <strain evidence="3 4">ASF492</strain>
    </source>
</reference>
<dbReference type="GO" id="GO:0003677">
    <property type="term" value="F:DNA binding"/>
    <property type="evidence" value="ECO:0007669"/>
    <property type="project" value="InterPro"/>
</dbReference>
<dbReference type="InterPro" id="IPR002104">
    <property type="entry name" value="Integrase_catalytic"/>
</dbReference>
<dbReference type="SUPFAM" id="SSF56349">
    <property type="entry name" value="DNA breaking-rejoining enzymes"/>
    <property type="match status" value="1"/>
</dbReference>
<dbReference type="GO" id="GO:0006310">
    <property type="term" value="P:DNA recombination"/>
    <property type="evidence" value="ECO:0007669"/>
    <property type="project" value="UniProtKB-KW"/>
</dbReference>
<dbReference type="InterPro" id="IPR013762">
    <property type="entry name" value="Integrase-like_cat_sf"/>
</dbReference>
<evidence type="ECO:0000259" key="2">
    <source>
        <dbReference type="PROSITE" id="PS51898"/>
    </source>
</evidence>
<dbReference type="Gene3D" id="1.10.443.10">
    <property type="entry name" value="Intergrase catalytic core"/>
    <property type="match status" value="1"/>
</dbReference>
<dbReference type="OrthoDB" id="9788852at2"/>
<name>N2AA28_9FIRM</name>
<dbReference type="EMBL" id="AQFT01000136">
    <property type="protein sequence ID" value="EMZ21184.1"/>
    <property type="molecule type" value="Genomic_DNA"/>
</dbReference>
<dbReference type="InterPro" id="IPR011010">
    <property type="entry name" value="DNA_brk_join_enz"/>
</dbReference>
<gene>
    <name evidence="3" type="ORF">C823_04757</name>
</gene>
<feature type="domain" description="Tyr recombinase" evidence="2">
    <location>
        <begin position="67"/>
        <end position="271"/>
    </location>
</feature>
<dbReference type="Proteomes" id="UP000012589">
    <property type="component" value="Unassembled WGS sequence"/>
</dbReference>
<protein>
    <recommendedName>
        <fullName evidence="2">Tyr recombinase domain-containing protein</fullName>
    </recommendedName>
</protein>
<evidence type="ECO:0000256" key="1">
    <source>
        <dbReference type="ARBA" id="ARBA00023172"/>
    </source>
</evidence>
<dbReference type="STRING" id="1235802.C823_04757"/>
<evidence type="ECO:0000313" key="3">
    <source>
        <dbReference type="EMBL" id="EMZ21184.1"/>
    </source>
</evidence>
<organism evidence="3 4">
    <name type="scientific">Eubacterium plexicaudatum ASF492</name>
    <dbReference type="NCBI Taxonomy" id="1235802"/>
    <lineage>
        <taxon>Bacteria</taxon>
        <taxon>Bacillati</taxon>
        <taxon>Bacillota</taxon>
        <taxon>Clostridia</taxon>
        <taxon>Eubacteriales</taxon>
        <taxon>Eubacteriaceae</taxon>
        <taxon>Eubacterium</taxon>
    </lineage>
</organism>
<dbReference type="Pfam" id="PF00589">
    <property type="entry name" value="Phage_integrase"/>
    <property type="match status" value="1"/>
</dbReference>
<keyword evidence="4" id="KW-1185">Reference proteome</keyword>
<comment type="caution">
    <text evidence="3">The sequence shown here is derived from an EMBL/GenBank/DDBJ whole genome shotgun (WGS) entry which is preliminary data.</text>
</comment>
<accession>N2AA28</accession>
<dbReference type="HOGENOM" id="CLU_815825_0_0_9"/>
<dbReference type="GO" id="GO:0015074">
    <property type="term" value="P:DNA integration"/>
    <property type="evidence" value="ECO:0007669"/>
    <property type="project" value="InterPro"/>
</dbReference>
<dbReference type="PATRIC" id="fig|1235802.3.peg.5010"/>
<keyword evidence="1" id="KW-0233">DNA recombination</keyword>
<dbReference type="AlphaFoldDB" id="N2AA28"/>
<dbReference type="eggNOG" id="COG0582">
    <property type="taxonomic scope" value="Bacteria"/>
</dbReference>
<dbReference type="PROSITE" id="PS51898">
    <property type="entry name" value="TYR_RECOMBINASE"/>
    <property type="match status" value="1"/>
</dbReference>